<proteinExistence type="predicted"/>
<reference evidence="2" key="1">
    <citation type="submission" date="2023-03" db="EMBL/GenBank/DDBJ databases">
        <title>Massive genome expansion in bonnet fungi (Mycena s.s.) driven by repeated elements and novel gene families across ecological guilds.</title>
        <authorList>
            <consortium name="Lawrence Berkeley National Laboratory"/>
            <person name="Harder C.B."/>
            <person name="Miyauchi S."/>
            <person name="Viragh M."/>
            <person name="Kuo A."/>
            <person name="Thoen E."/>
            <person name="Andreopoulos B."/>
            <person name="Lu D."/>
            <person name="Skrede I."/>
            <person name="Drula E."/>
            <person name="Henrissat B."/>
            <person name="Morin E."/>
            <person name="Kohler A."/>
            <person name="Barry K."/>
            <person name="LaButti K."/>
            <person name="Morin E."/>
            <person name="Salamov A."/>
            <person name="Lipzen A."/>
            <person name="Mereny Z."/>
            <person name="Hegedus B."/>
            <person name="Baldrian P."/>
            <person name="Stursova M."/>
            <person name="Weitz H."/>
            <person name="Taylor A."/>
            <person name="Grigoriev I.V."/>
            <person name="Nagy L.G."/>
            <person name="Martin F."/>
            <person name="Kauserud H."/>
        </authorList>
    </citation>
    <scope>NUCLEOTIDE SEQUENCE</scope>
    <source>
        <strain evidence="2">9284</strain>
    </source>
</reference>
<organism evidence="2 3">
    <name type="scientific">Roridomyces roridus</name>
    <dbReference type="NCBI Taxonomy" id="1738132"/>
    <lineage>
        <taxon>Eukaryota</taxon>
        <taxon>Fungi</taxon>
        <taxon>Dikarya</taxon>
        <taxon>Basidiomycota</taxon>
        <taxon>Agaricomycotina</taxon>
        <taxon>Agaricomycetes</taxon>
        <taxon>Agaricomycetidae</taxon>
        <taxon>Agaricales</taxon>
        <taxon>Marasmiineae</taxon>
        <taxon>Mycenaceae</taxon>
        <taxon>Roridomyces</taxon>
    </lineage>
</organism>
<dbReference type="EMBL" id="JARKIF010000001">
    <property type="protein sequence ID" value="KAJ7650268.1"/>
    <property type="molecule type" value="Genomic_DNA"/>
</dbReference>
<evidence type="ECO:0000256" key="1">
    <source>
        <dbReference type="SAM" id="MobiDB-lite"/>
    </source>
</evidence>
<evidence type="ECO:0000313" key="3">
    <source>
        <dbReference type="Proteomes" id="UP001221142"/>
    </source>
</evidence>
<gene>
    <name evidence="2" type="ORF">FB45DRAFT_732160</name>
</gene>
<evidence type="ECO:0000313" key="2">
    <source>
        <dbReference type="EMBL" id="KAJ7650268.1"/>
    </source>
</evidence>
<name>A0AAD7CJ21_9AGAR</name>
<keyword evidence="3" id="KW-1185">Reference proteome</keyword>
<dbReference type="Proteomes" id="UP001221142">
    <property type="component" value="Unassembled WGS sequence"/>
</dbReference>
<sequence length="226" mass="24912">MEDIPFVPTVPSLSNTELETREEIGSTPVVPAPSSNLERTRQSPLSVQCPPGADTWLRDSLERLSKVKLGGKFEFLLQAFVSLEAAYGFNRPPVTDANGRKKKESSLPPDDRPPQVAQWIKVARKTTPVIKDVALFQSQWRAWWDGLQPEWRGNSANGESGWSDKTKADWGVLVVPGINGLLSVVSTLYWWGCAEKAAGELSEDWGMAVEEVECACYGLKAAAQRP</sequence>
<accession>A0AAD7CJ21</accession>
<dbReference type="AlphaFoldDB" id="A0AAD7CJ21"/>
<feature type="compositionally biased region" description="Polar residues" evidence="1">
    <location>
        <begin position="33"/>
        <end position="46"/>
    </location>
</feature>
<feature type="region of interest" description="Disordered" evidence="1">
    <location>
        <begin position="1"/>
        <end position="49"/>
    </location>
</feature>
<feature type="region of interest" description="Disordered" evidence="1">
    <location>
        <begin position="92"/>
        <end position="114"/>
    </location>
</feature>
<protein>
    <submittedName>
        <fullName evidence="2">Uncharacterized protein</fullName>
    </submittedName>
</protein>
<comment type="caution">
    <text evidence="2">The sequence shown here is derived from an EMBL/GenBank/DDBJ whole genome shotgun (WGS) entry which is preliminary data.</text>
</comment>